<dbReference type="RefSeq" id="WP_382317837.1">
    <property type="nucleotide sequence ID" value="NZ_JBHUFD010000018.1"/>
</dbReference>
<proteinExistence type="inferred from homology"/>
<evidence type="ECO:0000256" key="1">
    <source>
        <dbReference type="ARBA" id="ARBA00009497"/>
    </source>
</evidence>
<feature type="signal peptide" evidence="4">
    <location>
        <begin position="1"/>
        <end position="22"/>
    </location>
</feature>
<sequence length="225" mass="24699">MKAYLLAAVVALLTAAAPHAHAQTRRAARNAAAPAAGPAQVLPPGSATAPVNTPTPPADPNGKLDYRNPAADQLIPVEADKRKPITDDLQATVVELLELYHDSKQSHWNLRGPLYLPLHEQLQDNADAYLKYADLLAERVLQVGNPIDGRTGVVAATANLGEFLGGYLSDKQVLILMTERITTVAKRVRQRIDHLSKVDEVTSNQLQELSYELDKHVWQFRVHMQ</sequence>
<keyword evidence="4" id="KW-0732">Signal</keyword>
<dbReference type="CDD" id="cd01043">
    <property type="entry name" value="DPS"/>
    <property type="match status" value="1"/>
</dbReference>
<protein>
    <submittedName>
        <fullName evidence="6">Dps family protein</fullName>
    </submittedName>
</protein>
<feature type="region of interest" description="Disordered" evidence="3">
    <location>
        <begin position="24"/>
        <end position="68"/>
    </location>
</feature>
<gene>
    <name evidence="6" type="ORF">ACFSDX_22865</name>
</gene>
<evidence type="ECO:0000259" key="5">
    <source>
        <dbReference type="Pfam" id="PF00210"/>
    </source>
</evidence>
<dbReference type="InterPro" id="IPR012347">
    <property type="entry name" value="Ferritin-like"/>
</dbReference>
<dbReference type="InterPro" id="IPR002177">
    <property type="entry name" value="DPS_DNA-bd"/>
</dbReference>
<dbReference type="SUPFAM" id="SSF47240">
    <property type="entry name" value="Ferritin-like"/>
    <property type="match status" value="1"/>
</dbReference>
<comment type="caution">
    <text evidence="6">The sequence shown here is derived from an EMBL/GenBank/DDBJ whole genome shotgun (WGS) entry which is preliminary data.</text>
</comment>
<evidence type="ECO:0000256" key="2">
    <source>
        <dbReference type="RuleBase" id="RU003875"/>
    </source>
</evidence>
<dbReference type="InterPro" id="IPR009078">
    <property type="entry name" value="Ferritin-like_SF"/>
</dbReference>
<dbReference type="PANTHER" id="PTHR42932">
    <property type="entry name" value="GENERAL STRESS PROTEIN 20U"/>
    <property type="match status" value="1"/>
</dbReference>
<dbReference type="Proteomes" id="UP001597197">
    <property type="component" value="Unassembled WGS sequence"/>
</dbReference>
<evidence type="ECO:0000313" key="7">
    <source>
        <dbReference type="Proteomes" id="UP001597197"/>
    </source>
</evidence>
<feature type="compositionally biased region" description="Low complexity" evidence="3">
    <location>
        <begin position="29"/>
        <end position="52"/>
    </location>
</feature>
<evidence type="ECO:0000313" key="6">
    <source>
        <dbReference type="EMBL" id="MFD1875293.1"/>
    </source>
</evidence>
<evidence type="ECO:0000256" key="4">
    <source>
        <dbReference type="SAM" id="SignalP"/>
    </source>
</evidence>
<keyword evidence="7" id="KW-1185">Reference proteome</keyword>
<dbReference type="Pfam" id="PF00210">
    <property type="entry name" value="Ferritin"/>
    <property type="match status" value="1"/>
</dbReference>
<dbReference type="InterPro" id="IPR008331">
    <property type="entry name" value="Ferritin_DPS_dom"/>
</dbReference>
<dbReference type="EMBL" id="JBHUFD010000018">
    <property type="protein sequence ID" value="MFD1875293.1"/>
    <property type="molecule type" value="Genomic_DNA"/>
</dbReference>
<dbReference type="PANTHER" id="PTHR42932:SF3">
    <property type="entry name" value="DNA PROTECTION DURING STARVATION PROTEIN"/>
    <property type="match status" value="1"/>
</dbReference>
<feature type="domain" description="Ferritin/DPS" evidence="5">
    <location>
        <begin position="88"/>
        <end position="224"/>
    </location>
</feature>
<organism evidence="6 7">
    <name type="scientific">Hymenobacter bucti</name>
    <dbReference type="NCBI Taxonomy" id="1844114"/>
    <lineage>
        <taxon>Bacteria</taxon>
        <taxon>Pseudomonadati</taxon>
        <taxon>Bacteroidota</taxon>
        <taxon>Cytophagia</taxon>
        <taxon>Cytophagales</taxon>
        <taxon>Hymenobacteraceae</taxon>
        <taxon>Hymenobacter</taxon>
    </lineage>
</organism>
<comment type="similarity">
    <text evidence="1 2">Belongs to the Dps family.</text>
</comment>
<evidence type="ECO:0000256" key="3">
    <source>
        <dbReference type="SAM" id="MobiDB-lite"/>
    </source>
</evidence>
<name>A0ABW4R092_9BACT</name>
<dbReference type="PRINTS" id="PR01346">
    <property type="entry name" value="HELNAPAPROT"/>
</dbReference>
<feature type="chain" id="PRO_5047305529" evidence="4">
    <location>
        <begin position="23"/>
        <end position="225"/>
    </location>
</feature>
<reference evidence="7" key="1">
    <citation type="journal article" date="2019" name="Int. J. Syst. Evol. Microbiol.">
        <title>The Global Catalogue of Microorganisms (GCM) 10K type strain sequencing project: providing services to taxonomists for standard genome sequencing and annotation.</title>
        <authorList>
            <consortium name="The Broad Institute Genomics Platform"/>
            <consortium name="The Broad Institute Genome Sequencing Center for Infectious Disease"/>
            <person name="Wu L."/>
            <person name="Ma J."/>
        </authorList>
    </citation>
    <scope>NUCLEOTIDE SEQUENCE [LARGE SCALE GENOMIC DNA]</scope>
    <source>
        <strain evidence="7">CGMCC 1.15795</strain>
    </source>
</reference>
<accession>A0ABW4R092</accession>
<dbReference type="Gene3D" id="1.20.1260.10">
    <property type="match status" value="1"/>
</dbReference>